<dbReference type="Proteomes" id="UP001596306">
    <property type="component" value="Unassembled WGS sequence"/>
</dbReference>
<evidence type="ECO:0000256" key="1">
    <source>
        <dbReference type="SAM" id="MobiDB-lite"/>
    </source>
</evidence>
<evidence type="ECO:0000313" key="3">
    <source>
        <dbReference type="EMBL" id="MFC6355958.1"/>
    </source>
</evidence>
<dbReference type="Pfam" id="PF08751">
    <property type="entry name" value="TrwC"/>
    <property type="match status" value="1"/>
</dbReference>
<dbReference type="InterPro" id="IPR014862">
    <property type="entry name" value="TrwC"/>
</dbReference>
<proteinExistence type="predicted"/>
<evidence type="ECO:0000313" key="4">
    <source>
        <dbReference type="Proteomes" id="UP001596306"/>
    </source>
</evidence>
<gene>
    <name evidence="3" type="primary">mobF</name>
    <name evidence="3" type="ORF">ACFQB0_07550</name>
</gene>
<reference evidence="4" key="1">
    <citation type="journal article" date="2019" name="Int. J. Syst. Evol. Microbiol.">
        <title>The Global Catalogue of Microorganisms (GCM) 10K type strain sequencing project: providing services to taxonomists for standard genome sequencing and annotation.</title>
        <authorList>
            <consortium name="The Broad Institute Genomics Platform"/>
            <consortium name="The Broad Institute Genome Sequencing Center for Infectious Disease"/>
            <person name="Wu L."/>
            <person name="Ma J."/>
        </authorList>
    </citation>
    <scope>NUCLEOTIDE SEQUENCE [LARGE SCALE GENOMIC DNA]</scope>
    <source>
        <strain evidence="4">CCUG 43304</strain>
    </source>
</reference>
<feature type="region of interest" description="Disordered" evidence="1">
    <location>
        <begin position="1153"/>
        <end position="1178"/>
    </location>
</feature>
<sequence length="1178" mass="127568">MRVMSAGDGYKYLLRTVAAGDGDRSLSTPLTRYYAEEGSPPGRWLGAGVAALGGAIQVGDQVSESQLQLLVGMGRSPVTGDPLGLAYPGYKTEAERVQERTAALDPELGPASRAEAVARIEAEEVARGTRRAVAGYDFTFSIPKSASVLWAVADAGTQALIADAHHAAVAEVVAFMEREVAATRTGATARNGAVAQVDVRGLIATAFDHYDSRAGDPHLHTHVVISNKVQTVLDGKWRSLDGRPMHAATVALSELHEAVFADHLTRAFGVEWEACDMGRDRNPAWAVATVPEELVKEFSSRSRHIDAEKNRLIAEYVAKHGRQPPAATIIKLRAQATLTTRPEKEVHSLADLTAQWRHRTGRFLGRDATAWARQVTANKAPLLLRADDIPLEVIASLGRSVVDVVGEKRSTWRRWNLTAEAARQTMRYRFASTVDREAIVGLVVDAAEAASLRLTPPELASSPVTFRRPDGTSVFRPKHSTVFSSEGLLAAEDRLLDRARTMNGPTVLLATVERVAAKPDREGRVLGEDQAAALASVAVSGRIVDVLVGPAGAGKTTAMNALRRAWEHEHGPGSVVGLAPSAVAAQVLADDLGVQTENTAKWWQNHLTRGEAFRQGQLVVVDEASLAGTLSLDRIAALAAEAGAKVLLVGDYAQLQSVDAGGAFSLLVHDRGDAPELVDIHRFQNDWEKAASLGLRHGRTEVIDTYLDHGRIQAGETVAMVDAAYTAWRTDREAGWATVLVTDSTESVQALNQRARTDLILDGTVGGTREVELHDGTRAAVGDTVITRRNDRRLRAGRSWVRNGDRWIVTDVRDDGSVTLRRAGQKWGGSVVLPAEYTAEHLDLGYAVTSYRAQGITVDTSHVLVDTAMTRENLYVALTRGRNANRAYVTIDKPDDSHQGPHPGDNTDATARSVLFGVLQHVGVELSAHETIAVEQEAWANIGQLAAEYETLAAAAQRDRWANLVRVSGLTEEEAEDAIASPAFGALTAELRRAEANHHDIETLLPRLVRARDFTDADDIAAVLHYRVARATARPAGSGRARKAPRLIAGLVPDATGTMRDEFRQALTERRDLIETRADALLDTALTEKQTWTRALGTPPKDAKTEATWRRLARTVVAYRDRYDITDHTPLGVPAEDDAQKIDAARAKAALDRARSLARGAGEEPQRRPEREPVGRAL</sequence>
<dbReference type="EMBL" id="JBHSTP010000001">
    <property type="protein sequence ID" value="MFC6355958.1"/>
    <property type="molecule type" value="Genomic_DNA"/>
</dbReference>
<feature type="domain" description="TrwC relaxase" evidence="2">
    <location>
        <begin position="6"/>
        <end position="360"/>
    </location>
</feature>
<dbReference type="RefSeq" id="WP_386729515.1">
    <property type="nucleotide sequence ID" value="NZ_JBHSTP010000001.1"/>
</dbReference>
<organism evidence="3 4">
    <name type="scientific">Luethyella okanaganae</name>
    <dbReference type="NCBI Taxonomy" id="69372"/>
    <lineage>
        <taxon>Bacteria</taxon>
        <taxon>Bacillati</taxon>
        <taxon>Actinomycetota</taxon>
        <taxon>Actinomycetes</taxon>
        <taxon>Micrococcales</taxon>
        <taxon>Microbacteriaceae</taxon>
        <taxon>Luethyella</taxon>
    </lineage>
</organism>
<dbReference type="NCBIfam" id="NF041492">
    <property type="entry name" value="MobF"/>
    <property type="match status" value="1"/>
</dbReference>
<dbReference type="Gene3D" id="2.30.30.940">
    <property type="match status" value="1"/>
</dbReference>
<keyword evidence="4" id="KW-1185">Reference proteome</keyword>
<dbReference type="SUPFAM" id="SSF52540">
    <property type="entry name" value="P-loop containing nucleoside triphosphate hydrolases"/>
    <property type="match status" value="2"/>
</dbReference>
<dbReference type="CDD" id="cd18809">
    <property type="entry name" value="SF1_C_RecD"/>
    <property type="match status" value="1"/>
</dbReference>
<dbReference type="SUPFAM" id="SSF55464">
    <property type="entry name" value="Origin of replication-binding domain, RBD-like"/>
    <property type="match status" value="1"/>
</dbReference>
<dbReference type="InterPro" id="IPR027417">
    <property type="entry name" value="P-loop_NTPase"/>
</dbReference>
<evidence type="ECO:0000259" key="2">
    <source>
        <dbReference type="Pfam" id="PF08751"/>
    </source>
</evidence>
<dbReference type="Gene3D" id="3.40.50.300">
    <property type="entry name" value="P-loop containing nucleotide triphosphate hydrolases"/>
    <property type="match status" value="2"/>
</dbReference>
<dbReference type="Pfam" id="PF13604">
    <property type="entry name" value="AAA_30"/>
    <property type="match status" value="1"/>
</dbReference>
<name>A0ABW1VGH3_9MICO</name>
<comment type="caution">
    <text evidence="3">The sequence shown here is derived from an EMBL/GenBank/DDBJ whole genome shotgun (WGS) entry which is preliminary data.</text>
</comment>
<protein>
    <submittedName>
        <fullName evidence="3">MobF family relaxase</fullName>
    </submittedName>
</protein>
<accession>A0ABW1VGH3</accession>